<keyword evidence="12" id="KW-0594">Phospholipid biosynthesis</keyword>
<keyword evidence="7 12" id="KW-0256">Endoplasmic reticulum</keyword>
<evidence type="ECO:0000256" key="7">
    <source>
        <dbReference type="ARBA" id="ARBA00022824"/>
    </source>
</evidence>
<keyword evidence="11 12" id="KW-1208">Phospholipid metabolism</keyword>
<comment type="catalytic activity">
    <reaction evidence="12">
        <text>a 1,2-diacyl-sn-glycero-3-phosphoethanolamine + L-serine = a 1,2-diacyl-sn-glycero-3-phospho-L-serine + ethanolamine</text>
        <dbReference type="Rhea" id="RHEA:27606"/>
        <dbReference type="ChEBI" id="CHEBI:33384"/>
        <dbReference type="ChEBI" id="CHEBI:57262"/>
        <dbReference type="ChEBI" id="CHEBI:57603"/>
        <dbReference type="ChEBI" id="CHEBI:64612"/>
        <dbReference type="EC" id="2.7.8.29"/>
    </reaction>
</comment>
<evidence type="ECO:0000256" key="8">
    <source>
        <dbReference type="ARBA" id="ARBA00022989"/>
    </source>
</evidence>
<accession>A0ABQ8T7N2</accession>
<proteinExistence type="inferred from homology"/>
<feature type="transmembrane region" description="Helical" evidence="12">
    <location>
        <begin position="280"/>
        <end position="302"/>
    </location>
</feature>
<comment type="similarity">
    <text evidence="4 12">Belongs to the phosphatidyl serine synthase family.</text>
</comment>
<keyword evidence="10 12" id="KW-0472">Membrane</keyword>
<evidence type="ECO:0000256" key="5">
    <source>
        <dbReference type="ARBA" id="ARBA00022679"/>
    </source>
</evidence>
<dbReference type="EC" id="2.7.8.29" evidence="12"/>
<comment type="pathway">
    <text evidence="2 12">Phospholipid metabolism; phosphatidylserine biosynthesis.</text>
</comment>
<feature type="region of interest" description="Disordered" evidence="13">
    <location>
        <begin position="375"/>
        <end position="418"/>
    </location>
</feature>
<keyword evidence="8 12" id="KW-1133">Transmembrane helix</keyword>
<evidence type="ECO:0000256" key="10">
    <source>
        <dbReference type="ARBA" id="ARBA00023136"/>
    </source>
</evidence>
<evidence type="ECO:0000313" key="15">
    <source>
        <dbReference type="Proteomes" id="UP001148838"/>
    </source>
</evidence>
<evidence type="ECO:0000256" key="12">
    <source>
        <dbReference type="RuleBase" id="RU368094"/>
    </source>
</evidence>
<evidence type="ECO:0000256" key="3">
    <source>
        <dbReference type="ARBA" id="ARBA00005189"/>
    </source>
</evidence>
<keyword evidence="6 12" id="KW-0812">Transmembrane</keyword>
<keyword evidence="12" id="KW-0444">Lipid biosynthesis</keyword>
<organism evidence="14 15">
    <name type="scientific">Periplaneta americana</name>
    <name type="common">American cockroach</name>
    <name type="synonym">Blatta americana</name>
    <dbReference type="NCBI Taxonomy" id="6978"/>
    <lineage>
        <taxon>Eukaryota</taxon>
        <taxon>Metazoa</taxon>
        <taxon>Ecdysozoa</taxon>
        <taxon>Arthropoda</taxon>
        <taxon>Hexapoda</taxon>
        <taxon>Insecta</taxon>
        <taxon>Pterygota</taxon>
        <taxon>Neoptera</taxon>
        <taxon>Polyneoptera</taxon>
        <taxon>Dictyoptera</taxon>
        <taxon>Blattodea</taxon>
        <taxon>Blattoidea</taxon>
        <taxon>Blattidae</taxon>
        <taxon>Blattinae</taxon>
        <taxon>Periplaneta</taxon>
    </lineage>
</organism>
<evidence type="ECO:0000256" key="4">
    <source>
        <dbReference type="ARBA" id="ARBA00008671"/>
    </source>
</evidence>
<feature type="transmembrane region" description="Helical" evidence="12">
    <location>
        <begin position="243"/>
        <end position="260"/>
    </location>
</feature>
<gene>
    <name evidence="14" type="ORF">ANN_11735</name>
</gene>
<evidence type="ECO:0000256" key="6">
    <source>
        <dbReference type="ARBA" id="ARBA00022692"/>
    </source>
</evidence>
<protein>
    <recommendedName>
        <fullName evidence="12">Phosphatidylserine synthase</fullName>
        <ecNumber evidence="12">2.7.8.29</ecNumber>
    </recommendedName>
    <alternativeName>
        <fullName evidence="12">Serine-exchange enzyme</fullName>
    </alternativeName>
</protein>
<evidence type="ECO:0000256" key="1">
    <source>
        <dbReference type="ARBA" id="ARBA00004477"/>
    </source>
</evidence>
<dbReference type="InterPro" id="IPR004277">
    <property type="entry name" value="PSS"/>
</dbReference>
<comment type="function">
    <text evidence="12">Catalyzes a base-exchange reaction in which the polar head group of phosphatidylethanolamine (PE) is replaced by L-serine.</text>
</comment>
<dbReference type="Proteomes" id="UP001148838">
    <property type="component" value="Unassembled WGS sequence"/>
</dbReference>
<comment type="pathway">
    <text evidence="3">Lipid metabolism.</text>
</comment>
<keyword evidence="5 12" id="KW-0808">Transferase</keyword>
<feature type="transmembrane region" description="Helical" evidence="12">
    <location>
        <begin position="83"/>
        <end position="102"/>
    </location>
</feature>
<dbReference type="EMBL" id="JAJSOF020000015">
    <property type="protein sequence ID" value="KAJ4441875.1"/>
    <property type="molecule type" value="Genomic_DNA"/>
</dbReference>
<evidence type="ECO:0000256" key="2">
    <source>
        <dbReference type="ARBA" id="ARBA00004916"/>
    </source>
</evidence>
<feature type="transmembrane region" description="Helical" evidence="12">
    <location>
        <begin position="51"/>
        <end position="71"/>
    </location>
</feature>
<feature type="transmembrane region" description="Helical" evidence="12">
    <location>
        <begin position="314"/>
        <end position="332"/>
    </location>
</feature>
<keyword evidence="15" id="KW-1185">Reference proteome</keyword>
<reference evidence="14 15" key="1">
    <citation type="journal article" date="2022" name="Allergy">
        <title>Genome assembly and annotation of Periplaneta americana reveal a comprehensive cockroach allergen profile.</title>
        <authorList>
            <person name="Wang L."/>
            <person name="Xiong Q."/>
            <person name="Saelim N."/>
            <person name="Wang L."/>
            <person name="Nong W."/>
            <person name="Wan A.T."/>
            <person name="Shi M."/>
            <person name="Liu X."/>
            <person name="Cao Q."/>
            <person name="Hui J.H.L."/>
            <person name="Sookrung N."/>
            <person name="Leung T.F."/>
            <person name="Tungtrongchitr A."/>
            <person name="Tsui S.K.W."/>
        </authorList>
    </citation>
    <scope>NUCLEOTIDE SEQUENCE [LARGE SCALE GENOMIC DNA]</scope>
    <source>
        <strain evidence="14">PWHHKU_190912</strain>
    </source>
</reference>
<evidence type="ECO:0000256" key="9">
    <source>
        <dbReference type="ARBA" id="ARBA00023098"/>
    </source>
</evidence>
<dbReference type="Pfam" id="PF03034">
    <property type="entry name" value="PSS"/>
    <property type="match status" value="2"/>
</dbReference>
<comment type="caution">
    <text evidence="14">The sequence shown here is derived from an EMBL/GenBank/DDBJ whole genome shotgun (WGS) entry which is preliminary data.</text>
</comment>
<evidence type="ECO:0000256" key="11">
    <source>
        <dbReference type="ARBA" id="ARBA00023264"/>
    </source>
</evidence>
<feature type="compositionally biased region" description="Polar residues" evidence="13">
    <location>
        <begin position="394"/>
        <end position="412"/>
    </location>
</feature>
<feature type="transmembrane region" description="Helical" evidence="12">
    <location>
        <begin position="344"/>
        <end position="365"/>
    </location>
</feature>
<comment type="subcellular location">
    <subcellularLocation>
        <location evidence="1 12">Endoplasmic reticulum membrane</location>
        <topology evidence="1 12">Multi-pass membrane protein</topology>
    </subcellularLocation>
</comment>
<dbReference type="PANTHER" id="PTHR15362">
    <property type="entry name" value="PHOSPHATIDYLINOSITOL SYNTHASE"/>
    <property type="match status" value="1"/>
</dbReference>
<evidence type="ECO:0000256" key="13">
    <source>
        <dbReference type="SAM" id="MobiDB-lite"/>
    </source>
</evidence>
<keyword evidence="9 12" id="KW-0443">Lipid metabolism</keyword>
<evidence type="ECO:0000313" key="14">
    <source>
        <dbReference type="EMBL" id="KAJ4441875.1"/>
    </source>
</evidence>
<dbReference type="PANTHER" id="PTHR15362:SF15">
    <property type="entry name" value="PHOSPHATIDYLSERINE SYNTHASE 1"/>
    <property type="match status" value="1"/>
</dbReference>
<name>A0ABQ8T7N2_PERAM</name>
<sequence>MWLPGCMLNAFKVLRLKMANRPNSIRTSSKSADSFSTINERPVDDISLELFYRPHTITLLAVSIGAVIYSAFTRNEGDVQDNIWAGICCVIFFFLIISVLAFPNGPFTRPHPAVWRIVFGMSVLYLLGLLFLLFQSYKTVNGIMYWIDPSLKDFHIDMDKIAFAHLLPNFIECWWDALILDVLLCNGLGIWVGLQICKCLEMREYKWVSIRDIHSTSGKIKRAMLQFTPGSWTHVRWLDPTCTYMRFFALCQMVIFWQVSELNTFFLKHIFEMPPSHPLVVARLILIGVIVAPSVRQYYSFVTDTQCKRVGTQCWVYGAIMVTEALLCIKNGKELFERTQAINIIIWLLLQLLLSVLCVYGCVLWHKYFQSEDDMSRESSPCKSPDTGYKEQTTELNPNSSEKIGMESQNFDNRSEEL</sequence>
<feature type="transmembrane region" description="Helical" evidence="12">
    <location>
        <begin position="114"/>
        <end position="134"/>
    </location>
</feature>